<gene>
    <name evidence="1" type="ORF">LITE_LOCUS7447</name>
</gene>
<proteinExistence type="predicted"/>
<evidence type="ECO:0000313" key="2">
    <source>
        <dbReference type="Proteomes" id="UP001154282"/>
    </source>
</evidence>
<dbReference type="AlphaFoldDB" id="A0AAV0I3U6"/>
<sequence>MDERHSTFLLRRGGTRRHGCLRSSIYLARRSQRQGRPDLHQQRAVHRVCGCRYPGALLRLNFLAHVSGDHDREILGEGFPEVAADEDGDRAFRALLVDCCHDDGIWGFAAHYSVP</sequence>
<organism evidence="1 2">
    <name type="scientific">Linum tenue</name>
    <dbReference type="NCBI Taxonomy" id="586396"/>
    <lineage>
        <taxon>Eukaryota</taxon>
        <taxon>Viridiplantae</taxon>
        <taxon>Streptophyta</taxon>
        <taxon>Embryophyta</taxon>
        <taxon>Tracheophyta</taxon>
        <taxon>Spermatophyta</taxon>
        <taxon>Magnoliopsida</taxon>
        <taxon>eudicotyledons</taxon>
        <taxon>Gunneridae</taxon>
        <taxon>Pentapetalae</taxon>
        <taxon>rosids</taxon>
        <taxon>fabids</taxon>
        <taxon>Malpighiales</taxon>
        <taxon>Linaceae</taxon>
        <taxon>Linum</taxon>
    </lineage>
</organism>
<accession>A0AAV0I3U6</accession>
<name>A0AAV0I3U6_9ROSI</name>
<protein>
    <submittedName>
        <fullName evidence="1">Uncharacterized protein</fullName>
    </submittedName>
</protein>
<keyword evidence="2" id="KW-1185">Reference proteome</keyword>
<dbReference type="EMBL" id="CAMGYJ010000003">
    <property type="protein sequence ID" value="CAI0392196.1"/>
    <property type="molecule type" value="Genomic_DNA"/>
</dbReference>
<comment type="caution">
    <text evidence="1">The sequence shown here is derived from an EMBL/GenBank/DDBJ whole genome shotgun (WGS) entry which is preliminary data.</text>
</comment>
<dbReference type="Proteomes" id="UP001154282">
    <property type="component" value="Unassembled WGS sequence"/>
</dbReference>
<reference evidence="1" key="1">
    <citation type="submission" date="2022-08" db="EMBL/GenBank/DDBJ databases">
        <authorList>
            <person name="Gutierrez-Valencia J."/>
        </authorList>
    </citation>
    <scope>NUCLEOTIDE SEQUENCE</scope>
</reference>
<evidence type="ECO:0000313" key="1">
    <source>
        <dbReference type="EMBL" id="CAI0392196.1"/>
    </source>
</evidence>